<dbReference type="InterPro" id="IPR001474">
    <property type="entry name" value="GTP_CycHdrlase_I"/>
</dbReference>
<dbReference type="NCBIfam" id="NF006825">
    <property type="entry name" value="PRK09347.1-2"/>
    <property type="match status" value="1"/>
</dbReference>
<name>A0A8J3HQW8_9RICK</name>
<evidence type="ECO:0000256" key="4">
    <source>
        <dbReference type="ARBA" id="ARBA00011857"/>
    </source>
</evidence>
<comment type="pathway">
    <text evidence="2 8">Cofactor biosynthesis; 7,8-dihydroneopterin triphosphate biosynthesis; 7,8-dihydroneopterin triphosphate from GTP: step 1/1.</text>
</comment>
<dbReference type="PROSITE" id="PS00860">
    <property type="entry name" value="GTP_CYCLOHYDROL_1_2"/>
    <property type="match status" value="1"/>
</dbReference>
<comment type="subunit">
    <text evidence="8">Homopolymer.</text>
</comment>
<evidence type="ECO:0000313" key="11">
    <source>
        <dbReference type="Proteomes" id="UP000637906"/>
    </source>
</evidence>
<dbReference type="InterPro" id="IPR043134">
    <property type="entry name" value="GTP-CH-I_N"/>
</dbReference>
<gene>
    <name evidence="8 10" type="primary">folE</name>
    <name evidence="10" type="ORF">sL5_09610</name>
</gene>
<dbReference type="FunFam" id="3.30.1130.10:FF:000001">
    <property type="entry name" value="GTP cyclohydrolase 1"/>
    <property type="match status" value="1"/>
</dbReference>
<sequence>MKTPSDQEAQEALKLLIKWIGDDPYRAELISTPQKVLNAYRRLFCGYQLSAEEVLRNGILNCSGCKGMVTLQNINFLSYCEHQMLPIEGIVNIAYIPDEHIIGISKLTRLIDVFAQRLQVQERLTKQIADSINTYLKPKGVAVFIEAKHLCLGHNSDKTTMQTISMLGVFEIDPNLRQEFFLQIKNKER</sequence>
<comment type="subunit">
    <text evidence="4">Toroid-shaped homodecamer, composed of two pentamers of five dimers.</text>
</comment>
<dbReference type="EMBL" id="BNGU01000052">
    <property type="protein sequence ID" value="GHM59968.1"/>
    <property type="molecule type" value="Genomic_DNA"/>
</dbReference>
<comment type="similarity">
    <text evidence="3 8">Belongs to the GTP cyclohydrolase I family.</text>
</comment>
<organism evidence="10 11">
    <name type="scientific">Candidatus Mesenet longicola</name>
    <dbReference type="NCBI Taxonomy" id="1892558"/>
    <lineage>
        <taxon>Bacteria</taxon>
        <taxon>Pseudomonadati</taxon>
        <taxon>Pseudomonadota</taxon>
        <taxon>Alphaproteobacteria</taxon>
        <taxon>Rickettsiales</taxon>
        <taxon>Anaplasmataceae</taxon>
        <taxon>Candidatus Mesenet</taxon>
    </lineage>
</organism>
<dbReference type="InterPro" id="IPR043133">
    <property type="entry name" value="GTP-CH-I_C/QueF"/>
</dbReference>
<feature type="domain" description="GTP cyclohydrolase I" evidence="9">
    <location>
        <begin position="10"/>
        <end position="184"/>
    </location>
</feature>
<dbReference type="SUPFAM" id="SSF55620">
    <property type="entry name" value="Tetrahydrobiopterin biosynthesis enzymes-like"/>
    <property type="match status" value="1"/>
</dbReference>
<evidence type="ECO:0000256" key="5">
    <source>
        <dbReference type="ARBA" id="ARBA00022563"/>
    </source>
</evidence>
<dbReference type="Gene3D" id="3.30.1130.10">
    <property type="match status" value="1"/>
</dbReference>
<dbReference type="EC" id="3.5.4.16" evidence="8"/>
<dbReference type="NCBIfam" id="NF006826">
    <property type="entry name" value="PRK09347.1-3"/>
    <property type="match status" value="1"/>
</dbReference>
<dbReference type="GO" id="GO:0008270">
    <property type="term" value="F:zinc ion binding"/>
    <property type="evidence" value="ECO:0007669"/>
    <property type="project" value="TreeGrafter"/>
</dbReference>
<reference evidence="10 11" key="1">
    <citation type="journal article" date="2021" name="Microb. Ecol.">
        <title>Candidatus Mesenet longicola: Novel Endosymbionts of Brontispa longissima that Induce Cytoplasmic Incompatibility.</title>
        <authorList>
            <person name="Takano S."/>
            <person name="Gotoh Y."/>
            <person name="Hayashi T."/>
        </authorList>
    </citation>
    <scope>NUCLEOTIDE SEQUENCE [LARGE SCALE GENOMIC DNA]</scope>
    <source>
        <strain evidence="10">L5</strain>
    </source>
</reference>
<evidence type="ECO:0000256" key="1">
    <source>
        <dbReference type="ARBA" id="ARBA00001052"/>
    </source>
</evidence>
<evidence type="ECO:0000259" key="9">
    <source>
        <dbReference type="Pfam" id="PF01227"/>
    </source>
</evidence>
<keyword evidence="11" id="KW-1185">Reference proteome</keyword>
<evidence type="ECO:0000256" key="3">
    <source>
        <dbReference type="ARBA" id="ARBA00008085"/>
    </source>
</evidence>
<comment type="caution">
    <text evidence="8">Lacks conserved residue(s) required for the propagation of feature annotation.</text>
</comment>
<dbReference type="AlphaFoldDB" id="A0A8J3HQW8"/>
<dbReference type="PANTHER" id="PTHR11109:SF7">
    <property type="entry name" value="GTP CYCLOHYDROLASE 1"/>
    <property type="match status" value="1"/>
</dbReference>
<keyword evidence="6 8" id="KW-0378">Hydrolase</keyword>
<comment type="catalytic activity">
    <reaction evidence="1 8">
        <text>GTP + H2O = 7,8-dihydroneopterin 3'-triphosphate + formate + H(+)</text>
        <dbReference type="Rhea" id="RHEA:17473"/>
        <dbReference type="ChEBI" id="CHEBI:15377"/>
        <dbReference type="ChEBI" id="CHEBI:15378"/>
        <dbReference type="ChEBI" id="CHEBI:15740"/>
        <dbReference type="ChEBI" id="CHEBI:37565"/>
        <dbReference type="ChEBI" id="CHEBI:58462"/>
        <dbReference type="EC" id="3.5.4.16"/>
    </reaction>
</comment>
<dbReference type="GO" id="GO:0005525">
    <property type="term" value="F:GTP binding"/>
    <property type="evidence" value="ECO:0007669"/>
    <property type="project" value="UniProtKB-KW"/>
</dbReference>
<keyword evidence="7 8" id="KW-0342">GTP-binding</keyword>
<evidence type="ECO:0000256" key="6">
    <source>
        <dbReference type="ARBA" id="ARBA00022801"/>
    </source>
</evidence>
<comment type="caution">
    <text evidence="10">The sequence shown here is derived from an EMBL/GenBank/DDBJ whole genome shotgun (WGS) entry which is preliminary data.</text>
</comment>
<evidence type="ECO:0000256" key="7">
    <source>
        <dbReference type="ARBA" id="ARBA00023134"/>
    </source>
</evidence>
<dbReference type="GO" id="GO:0003934">
    <property type="term" value="F:GTP cyclohydrolase I activity"/>
    <property type="evidence" value="ECO:0007669"/>
    <property type="project" value="UniProtKB-UniRule"/>
</dbReference>
<dbReference type="Gene3D" id="1.10.286.10">
    <property type="match status" value="1"/>
</dbReference>
<dbReference type="GO" id="GO:0046654">
    <property type="term" value="P:tetrahydrofolate biosynthetic process"/>
    <property type="evidence" value="ECO:0007669"/>
    <property type="project" value="UniProtKB-UniRule"/>
</dbReference>
<keyword evidence="5 8" id="KW-0554">One-carbon metabolism</keyword>
<evidence type="ECO:0000256" key="2">
    <source>
        <dbReference type="ARBA" id="ARBA00005080"/>
    </source>
</evidence>
<dbReference type="InterPro" id="IPR020602">
    <property type="entry name" value="GTP_CycHdrlase_I_dom"/>
</dbReference>
<dbReference type="UniPathway" id="UPA00848">
    <property type="reaction ID" value="UER00151"/>
</dbReference>
<dbReference type="HAMAP" id="MF_00223">
    <property type="entry name" value="FolE"/>
    <property type="match status" value="1"/>
</dbReference>
<dbReference type="InterPro" id="IPR018234">
    <property type="entry name" value="GTP_CycHdrlase_I_CS"/>
</dbReference>
<dbReference type="PANTHER" id="PTHR11109">
    <property type="entry name" value="GTP CYCLOHYDROLASE I"/>
    <property type="match status" value="1"/>
</dbReference>
<dbReference type="GO" id="GO:0006729">
    <property type="term" value="P:tetrahydrobiopterin biosynthetic process"/>
    <property type="evidence" value="ECO:0007669"/>
    <property type="project" value="TreeGrafter"/>
</dbReference>
<evidence type="ECO:0000313" key="10">
    <source>
        <dbReference type="EMBL" id="GHM59968.1"/>
    </source>
</evidence>
<dbReference type="Proteomes" id="UP000637906">
    <property type="component" value="Unassembled WGS sequence"/>
</dbReference>
<protein>
    <recommendedName>
        <fullName evidence="8">GTP cyclohydrolase 1</fullName>
        <ecNumber evidence="8">3.5.4.16</ecNumber>
    </recommendedName>
    <alternativeName>
        <fullName evidence="8">GTP cyclohydrolase I</fullName>
        <shortName evidence="8">GTP-CH-I</shortName>
    </alternativeName>
</protein>
<evidence type="ECO:0000256" key="8">
    <source>
        <dbReference type="HAMAP-Rule" id="MF_00223"/>
    </source>
</evidence>
<accession>A0A8J3HQW8</accession>
<proteinExistence type="inferred from homology"/>
<dbReference type="GO" id="GO:0006730">
    <property type="term" value="P:one-carbon metabolic process"/>
    <property type="evidence" value="ECO:0007669"/>
    <property type="project" value="UniProtKB-UniRule"/>
</dbReference>
<keyword evidence="8" id="KW-0547">Nucleotide-binding</keyword>
<dbReference type="Pfam" id="PF01227">
    <property type="entry name" value="GTP_cyclohydroI"/>
    <property type="match status" value="1"/>
</dbReference>
<dbReference type="GO" id="GO:0005737">
    <property type="term" value="C:cytoplasm"/>
    <property type="evidence" value="ECO:0007669"/>
    <property type="project" value="TreeGrafter"/>
</dbReference>